<evidence type="ECO:0000313" key="3">
    <source>
        <dbReference type="Proteomes" id="UP000036185"/>
    </source>
</evidence>
<keyword evidence="3" id="KW-1185">Reference proteome</keyword>
<evidence type="ECO:0000313" key="2">
    <source>
        <dbReference type="EMBL" id="AKN77565.1"/>
    </source>
</evidence>
<organism evidence="2 3">
    <name type="scientific">Corynebacterium ulcerans FRC58</name>
    <dbReference type="NCBI Taxonomy" id="1408268"/>
    <lineage>
        <taxon>Bacteria</taxon>
        <taxon>Bacillati</taxon>
        <taxon>Actinomycetota</taxon>
        <taxon>Actinomycetes</taxon>
        <taxon>Mycobacteriales</taxon>
        <taxon>Corynebacteriaceae</taxon>
        <taxon>Corynebacterium</taxon>
    </lineage>
</organism>
<dbReference type="RefSeq" id="WP_144412737.1">
    <property type="nucleotide sequence ID" value="NZ_CP011913.1"/>
</dbReference>
<dbReference type="Proteomes" id="UP000036185">
    <property type="component" value="Chromosome"/>
</dbReference>
<dbReference type="Pfam" id="PF06114">
    <property type="entry name" value="Peptidase_M78"/>
    <property type="match status" value="1"/>
</dbReference>
<proteinExistence type="predicted"/>
<protein>
    <recommendedName>
        <fullName evidence="1">IrrE N-terminal-like domain-containing protein</fullName>
    </recommendedName>
</protein>
<dbReference type="EMBL" id="CP011913">
    <property type="protein sequence ID" value="AKN77565.1"/>
    <property type="molecule type" value="Genomic_DNA"/>
</dbReference>
<sequence length="115" mass="12959">MKIKESDDLHPGIDGIYLHQHRAIVIRRGLDPWVERSVLAHELGHAYYGDEDLNDPRLERRADLWAAKLLISPAQYAAAERLHGPHLGAIAWELGVTVDLVEAWRSAHEKAAISQ</sequence>
<accession>A0ABM5U284</accession>
<dbReference type="InterPro" id="IPR010359">
    <property type="entry name" value="IrrE_HExxH"/>
</dbReference>
<dbReference type="Gene3D" id="1.10.10.2910">
    <property type="match status" value="1"/>
</dbReference>
<gene>
    <name evidence="2" type="ORF">CulFRC58_1711</name>
</gene>
<evidence type="ECO:0000259" key="1">
    <source>
        <dbReference type="Pfam" id="PF06114"/>
    </source>
</evidence>
<reference evidence="2 3" key="1">
    <citation type="journal article" date="2014" name="Int. J. Syst. Evol. Microbiol.">
        <title>Draft Genome Sequence of Corynebacterium ulcerans FRC58, Isolated from the Bronchitic Aspiration of a Patient in France.</title>
        <authorList>
            <person name="Silva Ado S."/>
            <person name="Barauna R.A."/>
            <person name="de Sa P.C."/>
            <person name="das Gracas D.A."/>
            <person name="Carneiro A.R."/>
            <person name="Thouvenin M."/>
            <person name="Azevedo V."/>
            <person name="Badell E."/>
            <person name="Guiso N."/>
            <person name="da Silva A.L."/>
            <person name="Ramos R.T."/>
        </authorList>
    </citation>
    <scope>NUCLEOTIDE SEQUENCE [LARGE SCALE GENOMIC DNA]</scope>
    <source>
        <strain evidence="2 3">FRC58</strain>
    </source>
</reference>
<name>A0ABM5U284_CORUL</name>
<feature type="domain" description="IrrE N-terminal-like" evidence="1">
    <location>
        <begin position="14"/>
        <end position="101"/>
    </location>
</feature>